<dbReference type="SUPFAM" id="SSF55469">
    <property type="entry name" value="FMN-dependent nitroreductase-like"/>
    <property type="match status" value="1"/>
</dbReference>
<gene>
    <name evidence="2" type="ORF">HCJ93_22110</name>
</gene>
<evidence type="ECO:0000313" key="3">
    <source>
        <dbReference type="Proteomes" id="UP000730591"/>
    </source>
</evidence>
<dbReference type="InterPro" id="IPR029479">
    <property type="entry name" value="Nitroreductase"/>
</dbReference>
<feature type="domain" description="Nitroreductase" evidence="1">
    <location>
        <begin position="86"/>
        <end position="256"/>
    </location>
</feature>
<dbReference type="RefSeq" id="WP_167997529.1">
    <property type="nucleotide sequence ID" value="NZ_JAATEM010000028.1"/>
</dbReference>
<protein>
    <submittedName>
        <fullName evidence="2">Nitroreductase family protein</fullName>
    </submittedName>
</protein>
<evidence type="ECO:0000259" key="1">
    <source>
        <dbReference type="Pfam" id="PF00881"/>
    </source>
</evidence>
<dbReference type="Pfam" id="PF00881">
    <property type="entry name" value="Nitroreductase"/>
    <property type="match status" value="1"/>
</dbReference>
<name>A0ABX1A871_9ACTN</name>
<dbReference type="Gene3D" id="3.40.109.10">
    <property type="entry name" value="NADH Oxidase"/>
    <property type="match status" value="1"/>
</dbReference>
<dbReference type="InterPro" id="IPR000415">
    <property type="entry name" value="Nitroreductase-like"/>
</dbReference>
<comment type="caution">
    <text evidence="2">The sequence shown here is derived from an EMBL/GenBank/DDBJ whole genome shotgun (WGS) entry which is preliminary data.</text>
</comment>
<dbReference type="EMBL" id="JAATEM010000028">
    <property type="protein sequence ID" value="NJP52684.1"/>
    <property type="molecule type" value="Genomic_DNA"/>
</dbReference>
<sequence length="276" mass="29196">SVISVAPSGPAPRNDQVWIADQAADAPADSHGAMEEFCWSQIPQELPEGGDPMAPVMSRPVVDAGDRLSQLLRIGRHEWRLLARLRRSCKTFAREATDAPDTAAALNTLLTPLPTDLQVSEGKPGAGLRISVVVAPGPVADACRAWLPSADIRLIVSEVVADPDGMTRLCQGQGHISAAQALVLFHVPRDRFLVPGRPQALRDLLFQASAAAQLLYLGATRQRVAVTAVGGFDAYGLREVAGLGSDEEVVYLLALGADGGGKEKTDRLAIAHAHGE</sequence>
<reference evidence="2 3" key="1">
    <citation type="submission" date="2020-03" db="EMBL/GenBank/DDBJ databases">
        <title>WGS of actinomycetes isolated from Thailand.</title>
        <authorList>
            <person name="Thawai C."/>
        </authorList>
    </citation>
    <scope>NUCLEOTIDE SEQUENCE [LARGE SCALE GENOMIC DNA]</scope>
    <source>
        <strain evidence="2 3">SBST2-5</strain>
    </source>
</reference>
<accession>A0ABX1A871</accession>
<proteinExistence type="predicted"/>
<keyword evidence="3" id="KW-1185">Reference proteome</keyword>
<dbReference type="Proteomes" id="UP000730591">
    <property type="component" value="Unassembled WGS sequence"/>
</dbReference>
<organism evidence="2 3">
    <name type="scientific">Streptomyces composti</name>
    <dbReference type="NCBI Taxonomy" id="2720025"/>
    <lineage>
        <taxon>Bacteria</taxon>
        <taxon>Bacillati</taxon>
        <taxon>Actinomycetota</taxon>
        <taxon>Actinomycetes</taxon>
        <taxon>Kitasatosporales</taxon>
        <taxon>Streptomycetaceae</taxon>
        <taxon>Streptomyces</taxon>
    </lineage>
</organism>
<evidence type="ECO:0000313" key="2">
    <source>
        <dbReference type="EMBL" id="NJP52684.1"/>
    </source>
</evidence>
<feature type="non-terminal residue" evidence="2">
    <location>
        <position position="1"/>
    </location>
</feature>